<dbReference type="InterPro" id="IPR025272">
    <property type="entry name" value="SocA_Panacea"/>
</dbReference>
<dbReference type="RefSeq" id="WP_289511391.1">
    <property type="nucleotide sequence ID" value="NZ_JAUDEA010000008.1"/>
</dbReference>
<dbReference type="InterPro" id="IPR022452">
    <property type="entry name" value="MqsA"/>
</dbReference>
<reference evidence="3" key="2">
    <citation type="submission" date="2023-06" db="EMBL/GenBank/DDBJ databases">
        <title>Identification and characterization of horizontal gene transfer across gut microbiota members of farm animals based on homology search.</title>
        <authorList>
            <person name="Zeman M."/>
            <person name="Kubasova T."/>
            <person name="Jahodarova E."/>
            <person name="Nykrynova M."/>
            <person name="Rychlik I."/>
        </authorList>
    </citation>
    <scope>NUCLEOTIDE SEQUENCE [LARGE SCALE GENOMIC DNA]</scope>
    <source>
        <strain evidence="3">153_Feed</strain>
    </source>
</reference>
<dbReference type="Pfam" id="PF01381">
    <property type="entry name" value="HTH_3"/>
    <property type="match status" value="1"/>
</dbReference>
<name>A0ABT7V3Y2_9ACTN</name>
<dbReference type="NCBIfam" id="TIGR03830">
    <property type="entry name" value="CxxCG_CxxCG_HTH"/>
    <property type="match status" value="1"/>
</dbReference>
<organism evidence="2 3">
    <name type="scientific">Thermophilibacter provencensis</name>
    <dbReference type="NCBI Taxonomy" id="1852386"/>
    <lineage>
        <taxon>Bacteria</taxon>
        <taxon>Bacillati</taxon>
        <taxon>Actinomycetota</taxon>
        <taxon>Coriobacteriia</taxon>
        <taxon>Coriobacteriales</taxon>
        <taxon>Atopobiaceae</taxon>
        <taxon>Thermophilibacter</taxon>
    </lineage>
</organism>
<dbReference type="EMBL" id="JAUDEA010000008">
    <property type="protein sequence ID" value="MDM8271307.1"/>
    <property type="molecule type" value="Genomic_DNA"/>
</dbReference>
<dbReference type="Pfam" id="PF13274">
    <property type="entry name" value="SocA_Panacea"/>
    <property type="match status" value="1"/>
</dbReference>
<dbReference type="InterPro" id="IPR010982">
    <property type="entry name" value="Lambda_DNA-bd_dom_sf"/>
</dbReference>
<reference evidence="2 3" key="3">
    <citation type="submission" date="2023-06" db="EMBL/GenBank/DDBJ databases">
        <authorList>
            <person name="Zeman M."/>
            <person name="Kubasova T."/>
            <person name="Jahodarova E."/>
            <person name="Nykrynova M."/>
            <person name="Rychlik I."/>
        </authorList>
    </citation>
    <scope>NUCLEOTIDE SEQUENCE [LARGE SCALE GENOMIC DNA]</scope>
    <source>
        <strain evidence="2 3">153_Feed</strain>
    </source>
</reference>
<dbReference type="PROSITE" id="PS50943">
    <property type="entry name" value="HTH_CROC1"/>
    <property type="match status" value="1"/>
</dbReference>
<dbReference type="Proteomes" id="UP001529256">
    <property type="component" value="Unassembled WGS sequence"/>
</dbReference>
<keyword evidence="3" id="KW-1185">Reference proteome</keyword>
<comment type="caution">
    <text evidence="2">The sequence shown here is derived from an EMBL/GenBank/DDBJ whole genome shotgun (WGS) entry which is preliminary data.</text>
</comment>
<evidence type="ECO:0000313" key="3">
    <source>
        <dbReference type="Proteomes" id="UP001529256"/>
    </source>
</evidence>
<evidence type="ECO:0000259" key="1">
    <source>
        <dbReference type="PROSITE" id="PS50943"/>
    </source>
</evidence>
<sequence>MNAEKTLNTYCPECDCEVDARLEYRTETLPVKGESTSYDAEVAVCPCCGEAIGDSRVEEGNLRRAYSAYCAAHGLMAPDEVKELRNSYGLSLREFSKFLGFGEQTIARYEAGAIPDDSHNTMLKLVSTAEGAASLLSVRESQLSARTASAVRRFIESRTPLSGLAAAFAAYQWPTQEMVTPSGRNGFRSFSMERVAAVVCELAARCKDLYKTKLQKAMFFTDFLCYARTSRSMTGLAYAHANYGPVMDDRDRIVAGLQDAGFVELTEKGWGEVVVPTRCPEGVLSEDEVRLVDEVADFVNTFGTSSEISSFSHELDAWSSTDSGQFIEYDSNAEQVEAAIARRMAG</sequence>
<protein>
    <submittedName>
        <fullName evidence="2">DUF4065 domain-containing protein</fullName>
    </submittedName>
</protein>
<dbReference type="Gene3D" id="1.10.260.40">
    <property type="entry name" value="lambda repressor-like DNA-binding domains"/>
    <property type="match status" value="1"/>
</dbReference>
<dbReference type="InterPro" id="IPR001387">
    <property type="entry name" value="Cro/C1-type_HTH"/>
</dbReference>
<dbReference type="SUPFAM" id="SSF47413">
    <property type="entry name" value="lambda repressor-like DNA-binding domains"/>
    <property type="match status" value="1"/>
</dbReference>
<feature type="domain" description="HTH cro/C1-type" evidence="1">
    <location>
        <begin position="81"/>
        <end position="112"/>
    </location>
</feature>
<evidence type="ECO:0000313" key="2">
    <source>
        <dbReference type="EMBL" id="MDM8271307.1"/>
    </source>
</evidence>
<proteinExistence type="predicted"/>
<dbReference type="CDD" id="cd00093">
    <property type="entry name" value="HTH_XRE"/>
    <property type="match status" value="1"/>
</dbReference>
<gene>
    <name evidence="2" type="ORF">QUW25_06450</name>
</gene>
<accession>A0ABT7V3Y2</accession>
<reference evidence="2 3" key="1">
    <citation type="submission" date="2023-06" db="EMBL/GenBank/DDBJ databases">
        <title>Identification and characterization of horizontal gene transfer across gut microbiota members of farm animals based on homology search.</title>
        <authorList>
            <person name="Schwarzerova J."/>
            <person name="Nykrynova M."/>
            <person name="Jureckova K."/>
            <person name="Cejkova D."/>
            <person name="Rychlik I."/>
        </authorList>
    </citation>
    <scope>NUCLEOTIDE SEQUENCE [LARGE SCALE GENOMIC DNA]</scope>
    <source>
        <strain evidence="2 3">153_Feed</strain>
    </source>
</reference>